<dbReference type="InterPro" id="IPR050583">
    <property type="entry name" value="Mycobacterial_A85_antigen"/>
</dbReference>
<gene>
    <name evidence="3" type="ORF">SAMN04488548_1344023</name>
</gene>
<dbReference type="Pfam" id="PF00756">
    <property type="entry name" value="Esterase"/>
    <property type="match status" value="1"/>
</dbReference>
<dbReference type="EMBL" id="FNLM01000034">
    <property type="protein sequence ID" value="SDU73732.1"/>
    <property type="molecule type" value="Genomic_DNA"/>
</dbReference>
<evidence type="ECO:0000256" key="1">
    <source>
        <dbReference type="SAM" id="MobiDB-lite"/>
    </source>
</evidence>
<keyword evidence="2" id="KW-0732">Signal</keyword>
<dbReference type="Gene3D" id="3.40.50.1820">
    <property type="entry name" value="alpha/beta hydrolase"/>
    <property type="match status" value="1"/>
</dbReference>
<dbReference type="PANTHER" id="PTHR48098:SF1">
    <property type="entry name" value="DIACYLGLYCEROL ACYLTRANSFERASE_MYCOLYLTRANSFERASE AG85A"/>
    <property type="match status" value="1"/>
</dbReference>
<keyword evidence="3" id="KW-0378">Hydrolase</keyword>
<evidence type="ECO:0000313" key="3">
    <source>
        <dbReference type="EMBL" id="SDU73732.1"/>
    </source>
</evidence>
<proteinExistence type="predicted"/>
<sequence length="443" mass="46676">MLTRARKRLVAGLVALVAVSGATLVAAPPASAANGCNVEYVRSNAMNRTVPVCIVSAGGGGPKPTLYLLDGLRAPNNNSGWLINTNVARWMAGKGTNVAIPFGGGGSFYTDWQSADPALGVQKWETFLTRELPGYMAARHGSDNRRNGIAGLSMSGTSALNLASRHPGFYKAVASYSGYPTVTMPGFTQGIMASVAEMGGNPFNMWGFYPAGTWFQNDPFLSAGNLAGKNVYVSSGSGVGSKYDSSVNPSSSNFDPVKFAQMIPLEVAASTSSQLYVGRLALVPGVKLTTRITRTVRTGGTTGREPSRSRGPRPSARRSSEPSERSRNSIETTARAGDLRVTGPCCVWASGRRPRYGPHLAARPYSTGGRGAAGQSSLPSGASGARLPNLDLTGRRRSKSAGRVDVDRWLGGRRCRTGQRSPLHCVLSDQGAIGAPKHRGRIR</sequence>
<organism evidence="3 4">
    <name type="scientific">Gordonia westfalica</name>
    <dbReference type="NCBI Taxonomy" id="158898"/>
    <lineage>
        <taxon>Bacteria</taxon>
        <taxon>Bacillati</taxon>
        <taxon>Actinomycetota</taxon>
        <taxon>Actinomycetes</taxon>
        <taxon>Mycobacteriales</taxon>
        <taxon>Gordoniaceae</taxon>
        <taxon>Gordonia</taxon>
    </lineage>
</organism>
<evidence type="ECO:0000313" key="4">
    <source>
        <dbReference type="Proteomes" id="UP000183180"/>
    </source>
</evidence>
<dbReference type="AlphaFoldDB" id="A0A1H2KYW2"/>
<feature type="region of interest" description="Disordered" evidence="1">
    <location>
        <begin position="357"/>
        <end position="401"/>
    </location>
</feature>
<feature type="compositionally biased region" description="Basic and acidic residues" evidence="1">
    <location>
        <begin position="318"/>
        <end position="328"/>
    </location>
</feature>
<dbReference type="STRING" id="158898.SAMN04488548_1344023"/>
<protein>
    <submittedName>
        <fullName evidence="3">S-formylglutathione hydrolase FrmB</fullName>
    </submittedName>
</protein>
<dbReference type="PANTHER" id="PTHR48098">
    <property type="entry name" value="ENTEROCHELIN ESTERASE-RELATED"/>
    <property type="match status" value="1"/>
</dbReference>
<dbReference type="GO" id="GO:0016747">
    <property type="term" value="F:acyltransferase activity, transferring groups other than amino-acyl groups"/>
    <property type="evidence" value="ECO:0007669"/>
    <property type="project" value="TreeGrafter"/>
</dbReference>
<dbReference type="Proteomes" id="UP000183180">
    <property type="component" value="Unassembled WGS sequence"/>
</dbReference>
<feature type="signal peptide" evidence="2">
    <location>
        <begin position="1"/>
        <end position="32"/>
    </location>
</feature>
<evidence type="ECO:0000256" key="2">
    <source>
        <dbReference type="SAM" id="SignalP"/>
    </source>
</evidence>
<reference evidence="3 4" key="1">
    <citation type="submission" date="2016-10" db="EMBL/GenBank/DDBJ databases">
        <authorList>
            <person name="de Groot N.N."/>
        </authorList>
    </citation>
    <scope>NUCLEOTIDE SEQUENCE [LARGE SCALE GENOMIC DNA]</scope>
    <source>
        <strain evidence="3 4">DSM 44215</strain>
    </source>
</reference>
<feature type="region of interest" description="Disordered" evidence="1">
    <location>
        <begin position="293"/>
        <end position="335"/>
    </location>
</feature>
<dbReference type="GO" id="GO:0016787">
    <property type="term" value="F:hydrolase activity"/>
    <property type="evidence" value="ECO:0007669"/>
    <property type="project" value="UniProtKB-KW"/>
</dbReference>
<dbReference type="InterPro" id="IPR000801">
    <property type="entry name" value="Esterase-like"/>
</dbReference>
<dbReference type="SUPFAM" id="SSF53474">
    <property type="entry name" value="alpha/beta-Hydrolases"/>
    <property type="match status" value="1"/>
</dbReference>
<dbReference type="InterPro" id="IPR029058">
    <property type="entry name" value="AB_hydrolase_fold"/>
</dbReference>
<name>A0A1H2KYW2_9ACTN</name>
<feature type="chain" id="PRO_5010172501" evidence="2">
    <location>
        <begin position="33"/>
        <end position="443"/>
    </location>
</feature>
<accession>A0A1H2KYW2</accession>